<keyword evidence="3" id="KW-1185">Reference proteome</keyword>
<dbReference type="AlphaFoldDB" id="W4LCT0"/>
<proteinExistence type="inferred from homology"/>
<evidence type="ECO:0000313" key="3">
    <source>
        <dbReference type="Proteomes" id="UP000019141"/>
    </source>
</evidence>
<dbReference type="PANTHER" id="PTHR42928">
    <property type="entry name" value="TRICARBOXYLATE-BINDING PROTEIN"/>
    <property type="match status" value="1"/>
</dbReference>
<dbReference type="InterPro" id="IPR005064">
    <property type="entry name" value="BUG"/>
</dbReference>
<name>W4LCT0_ENTF1</name>
<dbReference type="Proteomes" id="UP000019141">
    <property type="component" value="Unassembled WGS sequence"/>
</dbReference>
<dbReference type="Gene3D" id="3.40.190.10">
    <property type="entry name" value="Periplasmic binding protein-like II"/>
    <property type="match status" value="1"/>
</dbReference>
<comment type="caution">
    <text evidence="2">The sequence shown here is derived from an EMBL/GenBank/DDBJ whole genome shotgun (WGS) entry which is preliminary data.</text>
</comment>
<dbReference type="HOGENOM" id="CLU_045683_1_1_7"/>
<dbReference type="Gene3D" id="3.40.190.150">
    <property type="entry name" value="Bordetella uptake gene, domain 1"/>
    <property type="match status" value="1"/>
</dbReference>
<dbReference type="InterPro" id="IPR042100">
    <property type="entry name" value="Bug_dom1"/>
</dbReference>
<accession>W4LCT0</accession>
<dbReference type="PANTHER" id="PTHR42928:SF5">
    <property type="entry name" value="BLR1237 PROTEIN"/>
    <property type="match status" value="1"/>
</dbReference>
<gene>
    <name evidence="2" type="ORF">ETSY1_30265</name>
</gene>
<evidence type="ECO:0000313" key="2">
    <source>
        <dbReference type="EMBL" id="ETW95530.1"/>
    </source>
</evidence>
<evidence type="ECO:0008006" key="4">
    <source>
        <dbReference type="Google" id="ProtNLM"/>
    </source>
</evidence>
<reference evidence="2 3" key="1">
    <citation type="journal article" date="2014" name="Nature">
        <title>An environmental bacterial taxon with a large and distinct metabolic repertoire.</title>
        <authorList>
            <person name="Wilson M.C."/>
            <person name="Mori T."/>
            <person name="Ruckert C."/>
            <person name="Uria A.R."/>
            <person name="Helf M.J."/>
            <person name="Takada K."/>
            <person name="Gernert C."/>
            <person name="Steffens U.A."/>
            <person name="Heycke N."/>
            <person name="Schmitt S."/>
            <person name="Rinke C."/>
            <person name="Helfrich E.J."/>
            <person name="Brachmann A.O."/>
            <person name="Gurgui C."/>
            <person name="Wakimoto T."/>
            <person name="Kracht M."/>
            <person name="Crusemann M."/>
            <person name="Hentschel U."/>
            <person name="Abe I."/>
            <person name="Matsunaga S."/>
            <person name="Kalinowski J."/>
            <person name="Takeyama H."/>
            <person name="Piel J."/>
        </authorList>
    </citation>
    <scope>NUCLEOTIDE SEQUENCE [LARGE SCALE GENOMIC DNA]</scope>
    <source>
        <strain evidence="3">TSY1</strain>
    </source>
</reference>
<sequence length="341" mass="36286">MKRWMAVWATLVGLALVVTPGLADEFYKGKTLRFIVGASAGGGFDTYTRVIARHISKHIPGQPATVVQNMPGAGTLIAANYLYNKSKPDGLTIGLWSGGLVLMQAMEGRPGIKFDARKFEWVGVPITDHPACTLTKASGITNLEQWMAASEPVKLGAGGPGSSPSDLPKLLQAALGLPMKLVEGYKGTSKIRLAAETGEVAGGCWAWESIKVTWREALASGAVVPVVQMNPERHPDLPDLPNAIELAKTDEARQLLGVIHDRSSIVRAFSLPPGTPADRVSILQAAFMATMSDPEFIADTQKAKLDLSPKSGAEVKRIVHGFLDLDPAVLKKLKGILGPKG</sequence>
<comment type="similarity">
    <text evidence="1">Belongs to the UPF0065 (bug) family.</text>
</comment>
<evidence type="ECO:0000256" key="1">
    <source>
        <dbReference type="ARBA" id="ARBA00006987"/>
    </source>
</evidence>
<dbReference type="Pfam" id="PF03401">
    <property type="entry name" value="TctC"/>
    <property type="match status" value="1"/>
</dbReference>
<protein>
    <recommendedName>
        <fullName evidence="4">Tricarboxylate transporter</fullName>
    </recommendedName>
</protein>
<dbReference type="EMBL" id="AZHW01000906">
    <property type="protein sequence ID" value="ETW95530.1"/>
    <property type="molecule type" value="Genomic_DNA"/>
</dbReference>
<organism evidence="2 3">
    <name type="scientific">Entotheonella factor</name>
    <dbReference type="NCBI Taxonomy" id="1429438"/>
    <lineage>
        <taxon>Bacteria</taxon>
        <taxon>Pseudomonadati</taxon>
        <taxon>Nitrospinota/Tectimicrobiota group</taxon>
        <taxon>Candidatus Tectimicrobiota</taxon>
        <taxon>Candidatus Entotheonellia</taxon>
        <taxon>Candidatus Entotheonellales</taxon>
        <taxon>Candidatus Entotheonellaceae</taxon>
        <taxon>Candidatus Entotheonella</taxon>
    </lineage>
</organism>